<reference evidence="2 3" key="1">
    <citation type="submission" date="2009-01" db="EMBL/GenBank/DDBJ databases">
        <title>Complete sequence of chromosome of Methylobacterium nodulans ORS 2060.</title>
        <authorList>
            <consortium name="US DOE Joint Genome Institute"/>
            <person name="Lucas S."/>
            <person name="Copeland A."/>
            <person name="Lapidus A."/>
            <person name="Glavina del Rio T."/>
            <person name="Dalin E."/>
            <person name="Tice H."/>
            <person name="Bruce D."/>
            <person name="Goodwin L."/>
            <person name="Pitluck S."/>
            <person name="Sims D."/>
            <person name="Brettin T."/>
            <person name="Detter J.C."/>
            <person name="Han C."/>
            <person name="Larimer F."/>
            <person name="Land M."/>
            <person name="Hauser L."/>
            <person name="Kyrpides N."/>
            <person name="Ivanova N."/>
            <person name="Marx C.J."/>
            <person name="Richardson P."/>
        </authorList>
    </citation>
    <scope>NUCLEOTIDE SEQUENCE [LARGE SCALE GENOMIC DNA]</scope>
    <source>
        <strain evidence="3">LMG 21967 / CNCM I-2342 / ORS 2060</strain>
    </source>
</reference>
<evidence type="ECO:0000313" key="3">
    <source>
        <dbReference type="Proteomes" id="UP000008207"/>
    </source>
</evidence>
<dbReference type="KEGG" id="mno:Mnod_2031"/>
<accession>B8ITD1</accession>
<dbReference type="HOGENOM" id="CLU_2862675_0_0_5"/>
<protein>
    <submittedName>
        <fullName evidence="2">Uncharacterized protein</fullName>
    </submittedName>
</protein>
<dbReference type="EMBL" id="CP001349">
    <property type="protein sequence ID" value="ACL57017.1"/>
    <property type="molecule type" value="Genomic_DNA"/>
</dbReference>
<feature type="compositionally biased region" description="Basic and acidic residues" evidence="1">
    <location>
        <begin position="34"/>
        <end position="48"/>
    </location>
</feature>
<organism evidence="2 3">
    <name type="scientific">Methylobacterium nodulans (strain LMG 21967 / CNCM I-2342 / ORS 2060)</name>
    <dbReference type="NCBI Taxonomy" id="460265"/>
    <lineage>
        <taxon>Bacteria</taxon>
        <taxon>Pseudomonadati</taxon>
        <taxon>Pseudomonadota</taxon>
        <taxon>Alphaproteobacteria</taxon>
        <taxon>Hyphomicrobiales</taxon>
        <taxon>Methylobacteriaceae</taxon>
        <taxon>Methylobacterium</taxon>
    </lineage>
</organism>
<evidence type="ECO:0000256" key="1">
    <source>
        <dbReference type="SAM" id="MobiDB-lite"/>
    </source>
</evidence>
<name>B8ITD1_METNO</name>
<sequence>MQPGSVSNLEFGTGKHSLPGYVGTGKHSLPGYETARRGGAERADDRAILDGPPEAPHPAGMAEG</sequence>
<feature type="compositionally biased region" description="Polar residues" evidence="1">
    <location>
        <begin position="1"/>
        <end position="10"/>
    </location>
</feature>
<feature type="region of interest" description="Disordered" evidence="1">
    <location>
        <begin position="1"/>
        <end position="64"/>
    </location>
</feature>
<keyword evidence="3" id="KW-1185">Reference proteome</keyword>
<dbReference type="STRING" id="460265.Mnod_2031"/>
<evidence type="ECO:0000313" key="2">
    <source>
        <dbReference type="EMBL" id="ACL57017.1"/>
    </source>
</evidence>
<dbReference type="Proteomes" id="UP000008207">
    <property type="component" value="Chromosome"/>
</dbReference>
<dbReference type="AlphaFoldDB" id="B8ITD1"/>
<gene>
    <name evidence="2" type="ordered locus">Mnod_2031</name>
</gene>
<proteinExistence type="predicted"/>